<dbReference type="EMBL" id="LWLV01001261">
    <property type="protein sequence ID" value="OTA40736.1"/>
    <property type="molecule type" value="Genomic_DNA"/>
</dbReference>
<evidence type="ECO:0008006" key="3">
    <source>
        <dbReference type="Google" id="ProtNLM"/>
    </source>
</evidence>
<accession>A0A1Y2T4M0</accession>
<reference evidence="2" key="1">
    <citation type="submission" date="2016-04" db="EMBL/GenBank/DDBJ databases">
        <authorList>
            <person name="Antunes L.P."/>
            <person name="Martins L.F."/>
            <person name="Pereira R.V."/>
            <person name="Thomas A.M."/>
            <person name="Barbosa D."/>
            <person name="Nascimento L."/>
            <person name="Silva G.M."/>
            <person name="Condomitti G.W."/>
            <person name="Digiampietri L.A."/>
            <person name="Lombardi K.C."/>
            <person name="Ramos P.L."/>
            <person name="Quaggio R.B."/>
            <person name="Oliveira J.C."/>
            <person name="Pascon R.C."/>
            <person name="Cruz J.B."/>
            <person name="Silva A.M."/>
            <person name="Setubal J.C."/>
        </authorList>
    </citation>
    <scope>NUCLEOTIDE SEQUENCE [LARGE SCALE GENOMIC DNA]</scope>
</reference>
<dbReference type="AlphaFoldDB" id="A0A1Y2T4M0"/>
<protein>
    <recommendedName>
        <fullName evidence="3">MoaD/ThiS family protein</fullName>
    </recommendedName>
</protein>
<evidence type="ECO:0000313" key="1">
    <source>
        <dbReference type="EMBL" id="OTA40736.1"/>
    </source>
</evidence>
<organism evidence="1 2">
    <name type="scientific">Symbiobacterium thermophilum</name>
    <dbReference type="NCBI Taxonomy" id="2734"/>
    <lineage>
        <taxon>Bacteria</taxon>
        <taxon>Bacillati</taxon>
        <taxon>Bacillota</taxon>
        <taxon>Clostridia</taxon>
        <taxon>Eubacteriales</taxon>
        <taxon>Symbiobacteriaceae</taxon>
        <taxon>Symbiobacterium</taxon>
    </lineage>
</organism>
<dbReference type="Proteomes" id="UP000194267">
    <property type="component" value="Unassembled WGS sequence"/>
</dbReference>
<dbReference type="InterPro" id="IPR012675">
    <property type="entry name" value="Beta-grasp_dom_sf"/>
</dbReference>
<gene>
    <name evidence="1" type="ORF">A6D92_13855</name>
</gene>
<dbReference type="Gene3D" id="3.10.20.30">
    <property type="match status" value="1"/>
</dbReference>
<name>A0A1Y2T4M0_SYMTR</name>
<comment type="caution">
    <text evidence="1">The sequence shown here is derived from an EMBL/GenBank/DDBJ whole genome shotgun (WGS) entry which is preliminary data.</text>
</comment>
<evidence type="ECO:0000313" key="2">
    <source>
        <dbReference type="Proteomes" id="UP000194267"/>
    </source>
</evidence>
<proteinExistence type="predicted"/>
<sequence>MVTVRLFGTLRLDAGRRRVEVDAATVAEALEKTAAALGLADPGPLLQAASTSTANGRGCAPA</sequence>